<protein>
    <submittedName>
        <fullName evidence="2">DUF5908 family protein</fullName>
    </submittedName>
</protein>
<evidence type="ECO:0000313" key="3">
    <source>
        <dbReference type="Proteomes" id="UP001226762"/>
    </source>
</evidence>
<evidence type="ECO:0000256" key="1">
    <source>
        <dbReference type="SAM" id="MobiDB-lite"/>
    </source>
</evidence>
<dbReference type="Proteomes" id="UP001226762">
    <property type="component" value="Unassembled WGS sequence"/>
</dbReference>
<reference evidence="2" key="2">
    <citation type="submission" date="2023-02" db="EMBL/GenBank/DDBJ databases">
        <title>'Rhodoalgimonas zhirmunskyi' gen. nov., isolated from a red alga.</title>
        <authorList>
            <person name="Nedashkovskaya O.I."/>
            <person name="Otstavnykh N.Y."/>
            <person name="Bystritskaya E.P."/>
            <person name="Balabanova L.A."/>
            <person name="Isaeva M.P."/>
        </authorList>
    </citation>
    <scope>NUCLEOTIDE SEQUENCE</scope>
    <source>
        <strain evidence="2">KCTC 52189</strain>
    </source>
</reference>
<proteinExistence type="predicted"/>
<comment type="caution">
    <text evidence="2">The sequence shown here is derived from an EMBL/GenBank/DDBJ whole genome shotgun (WGS) entry which is preliminary data.</text>
</comment>
<dbReference type="RefSeq" id="WP_306734008.1">
    <property type="nucleotide sequence ID" value="NZ_JANHAX010000001.1"/>
</dbReference>
<name>A0AAE4B3U2_9RHOB</name>
<gene>
    <name evidence="2" type="ORF">NO357_02365</name>
</gene>
<accession>A0AAE4B3U2</accession>
<feature type="region of interest" description="Disordered" evidence="1">
    <location>
        <begin position="16"/>
        <end position="39"/>
    </location>
</feature>
<evidence type="ECO:0000313" key="2">
    <source>
        <dbReference type="EMBL" id="MDQ2088744.1"/>
    </source>
</evidence>
<dbReference type="EMBL" id="JANHAX010000001">
    <property type="protein sequence ID" value="MDQ2088744.1"/>
    <property type="molecule type" value="Genomic_DNA"/>
</dbReference>
<reference evidence="2" key="1">
    <citation type="submission" date="2022-07" db="EMBL/GenBank/DDBJ databases">
        <authorList>
            <person name="Otstavnykh N."/>
            <person name="Isaeva M."/>
            <person name="Bystritskaya E."/>
        </authorList>
    </citation>
    <scope>NUCLEOTIDE SEQUENCE</scope>
    <source>
        <strain evidence="2">KCTC 52189</strain>
    </source>
</reference>
<dbReference type="Pfam" id="PF19265">
    <property type="entry name" value="DUF5908"/>
    <property type="match status" value="1"/>
</dbReference>
<dbReference type="AlphaFoldDB" id="A0AAE4B3U2"/>
<keyword evidence="3" id="KW-1185">Reference proteome</keyword>
<organism evidence="2 3">
    <name type="scientific">Marimonas arenosa</name>
    <dbReference type="NCBI Taxonomy" id="1795305"/>
    <lineage>
        <taxon>Bacteria</taxon>
        <taxon>Pseudomonadati</taxon>
        <taxon>Pseudomonadota</taxon>
        <taxon>Alphaproteobacteria</taxon>
        <taxon>Rhodobacterales</taxon>
        <taxon>Paracoccaceae</taxon>
        <taxon>Marimonas</taxon>
    </lineage>
</organism>
<sequence length="55" mass="6049">MPIEIRELVIKARVDPDRTVSPSHRGGGDNKKDCGCGSGFGPDELARILVDREER</sequence>
<dbReference type="InterPro" id="IPR045459">
    <property type="entry name" value="DUF5908"/>
</dbReference>